<evidence type="ECO:0000313" key="3">
    <source>
        <dbReference type="Proteomes" id="UP000043764"/>
    </source>
</evidence>
<keyword evidence="3" id="KW-1185">Reference proteome</keyword>
<dbReference type="Gene3D" id="3.40.50.1110">
    <property type="entry name" value="SGNH hydrolase"/>
    <property type="match status" value="1"/>
</dbReference>
<dbReference type="InterPro" id="IPR036514">
    <property type="entry name" value="SGNH_hydro_sf"/>
</dbReference>
<proteinExistence type="predicted"/>
<dbReference type="Pfam" id="PF13472">
    <property type="entry name" value="Lipase_GDSL_2"/>
    <property type="match status" value="1"/>
</dbReference>
<dbReference type="GO" id="GO:0004622">
    <property type="term" value="F:phosphatidylcholine lysophospholipase activity"/>
    <property type="evidence" value="ECO:0007669"/>
    <property type="project" value="TreeGrafter"/>
</dbReference>
<dbReference type="EMBL" id="CVRL01000041">
    <property type="protein sequence ID" value="CRL12561.1"/>
    <property type="molecule type" value="Genomic_DNA"/>
</dbReference>
<reference evidence="3" key="1">
    <citation type="submission" date="2015-05" db="EMBL/GenBank/DDBJ databases">
        <authorList>
            <person name="Rodrigo-Torres Lidia"/>
            <person name="Arahal R.David."/>
        </authorList>
    </citation>
    <scope>NUCLEOTIDE SEQUENCE [LARGE SCALE GENOMIC DNA]</scope>
    <source>
        <strain evidence="3">CECT 7321</strain>
    </source>
</reference>
<evidence type="ECO:0000259" key="1">
    <source>
        <dbReference type="Pfam" id="PF13472"/>
    </source>
</evidence>
<dbReference type="CDD" id="cd01836">
    <property type="entry name" value="FeeA_FeeB_like"/>
    <property type="match status" value="1"/>
</dbReference>
<keyword evidence="2" id="KW-0378">Hydrolase</keyword>
<protein>
    <submittedName>
        <fullName evidence="2">GDSL-like Lipase/Acylhydrolase</fullName>
    </submittedName>
</protein>
<feature type="domain" description="SGNH hydrolase-type esterase" evidence="1">
    <location>
        <begin position="53"/>
        <end position="223"/>
    </location>
</feature>
<dbReference type="InterPro" id="IPR051532">
    <property type="entry name" value="Ester_Hydrolysis_Enzymes"/>
</dbReference>
<organism evidence="2 3">
    <name type="scientific">Phaeobacter italicus</name>
    <dbReference type="NCBI Taxonomy" id="481446"/>
    <lineage>
        <taxon>Bacteria</taxon>
        <taxon>Pseudomonadati</taxon>
        <taxon>Pseudomonadota</taxon>
        <taxon>Alphaproteobacteria</taxon>
        <taxon>Rhodobacterales</taxon>
        <taxon>Roseobacteraceae</taxon>
        <taxon>Phaeobacter</taxon>
    </lineage>
</organism>
<accession>A0A0H5D626</accession>
<gene>
    <name evidence="2" type="ORF">NIT7321_03439</name>
</gene>
<dbReference type="InterPro" id="IPR013830">
    <property type="entry name" value="SGNH_hydro"/>
</dbReference>
<dbReference type="AlphaFoldDB" id="A0A0H5D626"/>
<dbReference type="PANTHER" id="PTHR30383">
    <property type="entry name" value="THIOESTERASE 1/PROTEASE 1/LYSOPHOSPHOLIPASE L1"/>
    <property type="match status" value="1"/>
</dbReference>
<evidence type="ECO:0000313" key="2">
    <source>
        <dbReference type="EMBL" id="CRL12561.1"/>
    </source>
</evidence>
<dbReference type="SUPFAM" id="SSF52266">
    <property type="entry name" value="SGNH hydrolase"/>
    <property type="match status" value="1"/>
</dbReference>
<sequence>MDRVLRVILFPVLVAQAISVRRSALRLPEPIGPRSGDVICKVDHPPLRILIAGDSSAAGVGVSTQAEALSGQLAAQLSCTHAVHWRLLATNGHRTADTLLRLQQEPTGRDVDVVVLALGVNDVTRLTSKTRFHMEQSALINLLKRKYRAKLIILCGVPPMARFPALPNPLAWFLGQHAARLDQVLARLAETQADVLHLPFQIDLSPDMAARDGYHPSARAYRLWAEVLCKTIRARVYPARRDASVEQATWNR</sequence>
<name>A0A0H5D626_9RHOB</name>
<dbReference type="Proteomes" id="UP000043764">
    <property type="component" value="Unassembled WGS sequence"/>
</dbReference>
<dbReference type="PANTHER" id="PTHR30383:SF5">
    <property type="entry name" value="SGNH HYDROLASE-TYPE ESTERASE DOMAIN-CONTAINING PROTEIN"/>
    <property type="match status" value="1"/>
</dbReference>
<dbReference type="RefSeq" id="WP_050674199.1">
    <property type="nucleotide sequence ID" value="NZ_CVRL01000041.1"/>
</dbReference>
<dbReference type="STRING" id="481446.NIT7645_03369"/>